<dbReference type="PANTHER" id="PTHR36354:SF2">
    <property type="entry name" value="IMPORT INNER MEMBRANE TRANSLOCASE SUBUNIT"/>
    <property type="match status" value="1"/>
</dbReference>
<name>A0AAW2PUQ6_9LAMI</name>
<dbReference type="EMBL" id="JACGWK010000004">
    <property type="protein sequence ID" value="KAL0359088.1"/>
    <property type="molecule type" value="Genomic_DNA"/>
</dbReference>
<evidence type="ECO:0000313" key="3">
    <source>
        <dbReference type="EMBL" id="KAL0359088.1"/>
    </source>
</evidence>
<dbReference type="AlphaFoldDB" id="A0AAW2PUQ6"/>
<dbReference type="PANTHER" id="PTHR36354">
    <property type="entry name" value="IMPORT INNER MEMBRANE TRANSLOCASE SUBUNIT"/>
    <property type="match status" value="1"/>
</dbReference>
<evidence type="ECO:0008006" key="4">
    <source>
        <dbReference type="Google" id="ProtNLM"/>
    </source>
</evidence>
<protein>
    <recommendedName>
        <fullName evidence="4">Import inner membrane translocase subunit</fullName>
    </recommendedName>
</protein>
<evidence type="ECO:0000256" key="1">
    <source>
        <dbReference type="SAM" id="MobiDB-lite"/>
    </source>
</evidence>
<keyword evidence="2" id="KW-0472">Membrane</keyword>
<keyword evidence="2" id="KW-1133">Transmembrane helix</keyword>
<feature type="transmembrane region" description="Helical" evidence="2">
    <location>
        <begin position="140"/>
        <end position="167"/>
    </location>
</feature>
<comment type="caution">
    <text evidence="3">The sequence shown here is derived from an EMBL/GenBank/DDBJ whole genome shotgun (WGS) entry which is preliminary data.</text>
</comment>
<accession>A0AAW2PUQ6</accession>
<reference evidence="3" key="1">
    <citation type="submission" date="2020-06" db="EMBL/GenBank/DDBJ databases">
        <authorList>
            <person name="Li T."/>
            <person name="Hu X."/>
            <person name="Zhang T."/>
            <person name="Song X."/>
            <person name="Zhang H."/>
            <person name="Dai N."/>
            <person name="Sheng W."/>
            <person name="Hou X."/>
            <person name="Wei L."/>
        </authorList>
    </citation>
    <scope>NUCLEOTIDE SEQUENCE</scope>
    <source>
        <strain evidence="3">G01</strain>
        <tissue evidence="3">Leaf</tissue>
    </source>
</reference>
<sequence length="368" mass="41357">MAKSSSSRFILRYFHHIASKPSTSGNPTSSAISHFIADNPKIMQNRTFSSWLPTNSRRTHFSSSANNIPGIFGKLDPQVKFLPSRSFMGFRYFSFKNFEMGSKNFAKKVVENPALAVKNTFARYREAVGLQIEAFWKRNYLTVLGAGGVVVCILLWRVLFGIANTFIGFSEGMAKYGFLALSSAIVAFTGLYFRSKYTINPDKVYRMAMRKLNTSAGILEVMGAPLTGTDLRAYIMSGGGVTLKNFQLSLRSKRCFLIFPIRGSERKGLVSVEVKKKKGQYDMKLLAVDIPMASGPDQRLFLIGDEEEYRIGGGLISELRDPVVKALAATKEFEARDAREDEEDAARELQEAERRHREEVEKLEKRDS</sequence>
<gene>
    <name evidence="3" type="ORF">Sangu_0758200</name>
</gene>
<organism evidence="3">
    <name type="scientific">Sesamum angustifolium</name>
    <dbReference type="NCBI Taxonomy" id="2727405"/>
    <lineage>
        <taxon>Eukaryota</taxon>
        <taxon>Viridiplantae</taxon>
        <taxon>Streptophyta</taxon>
        <taxon>Embryophyta</taxon>
        <taxon>Tracheophyta</taxon>
        <taxon>Spermatophyta</taxon>
        <taxon>Magnoliopsida</taxon>
        <taxon>eudicotyledons</taxon>
        <taxon>Gunneridae</taxon>
        <taxon>Pentapetalae</taxon>
        <taxon>asterids</taxon>
        <taxon>lamiids</taxon>
        <taxon>Lamiales</taxon>
        <taxon>Pedaliaceae</taxon>
        <taxon>Sesamum</taxon>
    </lineage>
</organism>
<feature type="region of interest" description="Disordered" evidence="1">
    <location>
        <begin position="337"/>
        <end position="368"/>
    </location>
</feature>
<proteinExistence type="predicted"/>
<keyword evidence="2" id="KW-0812">Transmembrane</keyword>
<evidence type="ECO:0000256" key="2">
    <source>
        <dbReference type="SAM" id="Phobius"/>
    </source>
</evidence>
<feature type="compositionally biased region" description="Basic and acidic residues" evidence="1">
    <location>
        <begin position="346"/>
        <end position="368"/>
    </location>
</feature>
<reference evidence="3" key="2">
    <citation type="journal article" date="2024" name="Plant">
        <title>Genomic evolution and insights into agronomic trait innovations of Sesamum species.</title>
        <authorList>
            <person name="Miao H."/>
            <person name="Wang L."/>
            <person name="Qu L."/>
            <person name="Liu H."/>
            <person name="Sun Y."/>
            <person name="Le M."/>
            <person name="Wang Q."/>
            <person name="Wei S."/>
            <person name="Zheng Y."/>
            <person name="Lin W."/>
            <person name="Duan Y."/>
            <person name="Cao H."/>
            <person name="Xiong S."/>
            <person name="Wang X."/>
            <person name="Wei L."/>
            <person name="Li C."/>
            <person name="Ma Q."/>
            <person name="Ju M."/>
            <person name="Zhao R."/>
            <person name="Li G."/>
            <person name="Mu C."/>
            <person name="Tian Q."/>
            <person name="Mei H."/>
            <person name="Zhang T."/>
            <person name="Gao T."/>
            <person name="Zhang H."/>
        </authorList>
    </citation>
    <scope>NUCLEOTIDE SEQUENCE</scope>
    <source>
        <strain evidence="3">G01</strain>
    </source>
</reference>
<feature type="transmembrane region" description="Helical" evidence="2">
    <location>
        <begin position="173"/>
        <end position="193"/>
    </location>
</feature>